<dbReference type="InterPro" id="IPR011009">
    <property type="entry name" value="Kinase-like_dom_sf"/>
</dbReference>
<keyword evidence="2" id="KW-0067">ATP-binding</keyword>
<dbReference type="InterPro" id="IPR000719">
    <property type="entry name" value="Prot_kinase_dom"/>
</dbReference>
<organism evidence="4">
    <name type="scientific">Davidia involucrata</name>
    <name type="common">Dove tree</name>
    <dbReference type="NCBI Taxonomy" id="16924"/>
    <lineage>
        <taxon>Eukaryota</taxon>
        <taxon>Viridiplantae</taxon>
        <taxon>Streptophyta</taxon>
        <taxon>Embryophyta</taxon>
        <taxon>Tracheophyta</taxon>
        <taxon>Spermatophyta</taxon>
        <taxon>Magnoliopsida</taxon>
        <taxon>eudicotyledons</taxon>
        <taxon>Gunneridae</taxon>
        <taxon>Pentapetalae</taxon>
        <taxon>asterids</taxon>
        <taxon>Cornales</taxon>
        <taxon>Nyssaceae</taxon>
        <taxon>Davidia</taxon>
    </lineage>
</organism>
<keyword evidence="1" id="KW-0547">Nucleotide-binding</keyword>
<dbReference type="GO" id="GO:0007166">
    <property type="term" value="P:cell surface receptor signaling pathway"/>
    <property type="evidence" value="ECO:0007669"/>
    <property type="project" value="InterPro"/>
</dbReference>
<dbReference type="Gene3D" id="1.10.510.10">
    <property type="entry name" value="Transferase(Phosphotransferase) domain 1"/>
    <property type="match status" value="1"/>
</dbReference>
<dbReference type="GO" id="GO:0005524">
    <property type="term" value="F:ATP binding"/>
    <property type="evidence" value="ECO:0007669"/>
    <property type="project" value="UniProtKB-KW"/>
</dbReference>
<dbReference type="GO" id="GO:0005886">
    <property type="term" value="C:plasma membrane"/>
    <property type="evidence" value="ECO:0007669"/>
    <property type="project" value="TreeGrafter"/>
</dbReference>
<protein>
    <recommendedName>
        <fullName evidence="3">Protein kinase domain-containing protein</fullName>
    </recommendedName>
</protein>
<dbReference type="EMBL" id="GHES01046752">
    <property type="protein sequence ID" value="MPA77311.1"/>
    <property type="molecule type" value="Transcribed_RNA"/>
</dbReference>
<gene>
    <name evidence="4" type="ORF">Din_046752</name>
</gene>
<name>A0A5B7CAC7_DAVIN</name>
<dbReference type="PROSITE" id="PS50011">
    <property type="entry name" value="PROTEIN_KINASE_DOM"/>
    <property type="match status" value="1"/>
</dbReference>
<dbReference type="PANTHER" id="PTHR27005">
    <property type="entry name" value="WALL-ASSOCIATED RECEPTOR KINASE-LIKE 21"/>
    <property type="match status" value="1"/>
</dbReference>
<dbReference type="PANTHER" id="PTHR27005:SF466">
    <property type="entry name" value="NON-FUNCTIONAL PSEUDOKINASE ZED1-LIKE"/>
    <property type="match status" value="1"/>
</dbReference>
<evidence type="ECO:0000256" key="1">
    <source>
        <dbReference type="ARBA" id="ARBA00022741"/>
    </source>
</evidence>
<dbReference type="GO" id="GO:0004674">
    <property type="term" value="F:protein serine/threonine kinase activity"/>
    <property type="evidence" value="ECO:0007669"/>
    <property type="project" value="TreeGrafter"/>
</dbReference>
<reference evidence="4" key="1">
    <citation type="submission" date="2019-08" db="EMBL/GenBank/DDBJ databases">
        <title>Reference gene set and small RNA set construction with multiple tissues from Davidia involucrata Baill.</title>
        <authorList>
            <person name="Yang H."/>
            <person name="Zhou C."/>
            <person name="Li G."/>
            <person name="Wang J."/>
            <person name="Gao P."/>
            <person name="Wang M."/>
            <person name="Wang R."/>
            <person name="Zhao Y."/>
        </authorList>
    </citation>
    <scope>NUCLEOTIDE SEQUENCE</scope>
    <source>
        <tissue evidence="4">Mixed with DoveR01_LX</tissue>
    </source>
</reference>
<evidence type="ECO:0000313" key="4">
    <source>
        <dbReference type="EMBL" id="MPA77311.1"/>
    </source>
</evidence>
<dbReference type="Gene3D" id="3.30.200.20">
    <property type="entry name" value="Phosphorylase Kinase, domain 1"/>
    <property type="match status" value="1"/>
</dbReference>
<dbReference type="Pfam" id="PF00069">
    <property type="entry name" value="Pkinase"/>
    <property type="match status" value="1"/>
</dbReference>
<evidence type="ECO:0000259" key="3">
    <source>
        <dbReference type="PROSITE" id="PS50011"/>
    </source>
</evidence>
<feature type="domain" description="Protein kinase" evidence="3">
    <location>
        <begin position="64"/>
        <end position="356"/>
    </location>
</feature>
<accession>A0A5B7CAC7</accession>
<evidence type="ECO:0000256" key="2">
    <source>
        <dbReference type="ARBA" id="ARBA00022840"/>
    </source>
</evidence>
<proteinExistence type="predicted"/>
<dbReference type="InterPro" id="IPR045274">
    <property type="entry name" value="WAK-like"/>
</dbReference>
<dbReference type="AlphaFoldDB" id="A0A5B7CAC7"/>
<dbReference type="SUPFAM" id="SSF56112">
    <property type="entry name" value="Protein kinase-like (PK-like)"/>
    <property type="match status" value="1"/>
</dbReference>
<sequence>MKFMGRLRGISSLIFNKDEDGQVSSSSFLKNGSMLLEEIIASCNGRYNIPIRNFSAEELLKATNYFEEQLTDDAFYKIYKGSLEERLVLVKRFEEGSWSTPVSPLAIRDIVITLQMSSHKNVARLFGCCLEFECPALVYDYSGNEPLINKLLYDRDRASDHDQDRLLSWKSRLSIAKDIANVVVYLHTALPRPVVHRNLKPTNIMVDQHGVAKLFDFSLSISIPLGESGVGDNPVGTFGYSDPEYNQSGFVTEKTDVYSFGMLILVILTGQRVFSKDREEDEADLKAYVKKNIEKDQFTKILVPRILGEGGGIEQEQQLRASLALALRCLELKGENRPEMIDVAKELRRIEKSVLFCSVRP</sequence>